<dbReference type="OrthoDB" id="123307at2"/>
<gene>
    <name evidence="2" type="ORF">SAMN05216251_108315</name>
</gene>
<dbReference type="Proteomes" id="UP000199323">
    <property type="component" value="Unassembled WGS sequence"/>
</dbReference>
<organism evidence="2 3">
    <name type="scientific">Actinacidiphila alni</name>
    <dbReference type="NCBI Taxonomy" id="380248"/>
    <lineage>
        <taxon>Bacteria</taxon>
        <taxon>Bacillati</taxon>
        <taxon>Actinomycetota</taxon>
        <taxon>Actinomycetes</taxon>
        <taxon>Kitasatosporales</taxon>
        <taxon>Streptomycetaceae</taxon>
        <taxon>Actinacidiphila</taxon>
    </lineage>
</organism>
<dbReference type="Gene3D" id="1.10.3300.10">
    <property type="entry name" value="Jann2411-like domain"/>
    <property type="match status" value="1"/>
</dbReference>
<dbReference type="SUPFAM" id="SSF160904">
    <property type="entry name" value="Jann2411-like"/>
    <property type="match status" value="1"/>
</dbReference>
<keyword evidence="3" id="KW-1185">Reference proteome</keyword>
<dbReference type="PANTHER" id="PTHR35525:SF3">
    <property type="entry name" value="BLL6575 PROTEIN"/>
    <property type="match status" value="1"/>
</dbReference>
<dbReference type="InterPro" id="IPR021005">
    <property type="entry name" value="Znf_CGNR"/>
</dbReference>
<dbReference type="AlphaFoldDB" id="A0A1I2G9N2"/>
<name>A0A1I2G9N2_9ACTN</name>
<evidence type="ECO:0000259" key="1">
    <source>
        <dbReference type="Pfam" id="PF11706"/>
    </source>
</evidence>
<dbReference type="Pfam" id="PF07336">
    <property type="entry name" value="ABATE"/>
    <property type="match status" value="1"/>
</dbReference>
<proteinExistence type="predicted"/>
<dbReference type="InterPro" id="IPR023286">
    <property type="entry name" value="ABATE_dom_sf"/>
</dbReference>
<accession>A0A1I2G9N2</accession>
<reference evidence="2 3" key="1">
    <citation type="submission" date="2016-10" db="EMBL/GenBank/DDBJ databases">
        <authorList>
            <person name="de Groot N.N."/>
        </authorList>
    </citation>
    <scope>NUCLEOTIDE SEQUENCE [LARGE SCALE GENOMIC DNA]</scope>
    <source>
        <strain evidence="2 3">CGMCC 4.3510</strain>
    </source>
</reference>
<evidence type="ECO:0000313" key="2">
    <source>
        <dbReference type="EMBL" id="SFF13361.1"/>
    </source>
</evidence>
<protein>
    <submittedName>
        <fullName evidence="2">Conserved protein containing a Zn-ribbon-like motif, possibly RNA-binding</fullName>
    </submittedName>
</protein>
<dbReference type="PANTHER" id="PTHR35525">
    <property type="entry name" value="BLL6575 PROTEIN"/>
    <property type="match status" value="1"/>
</dbReference>
<evidence type="ECO:0000313" key="3">
    <source>
        <dbReference type="Proteomes" id="UP000199323"/>
    </source>
</evidence>
<dbReference type="EMBL" id="FONG01000008">
    <property type="protein sequence ID" value="SFF13361.1"/>
    <property type="molecule type" value="Genomic_DNA"/>
</dbReference>
<dbReference type="Pfam" id="PF11706">
    <property type="entry name" value="zf-CGNR"/>
    <property type="match status" value="1"/>
</dbReference>
<dbReference type="InterPro" id="IPR010852">
    <property type="entry name" value="ABATE"/>
</dbReference>
<dbReference type="RefSeq" id="WP_093714272.1">
    <property type="nucleotide sequence ID" value="NZ_FONG01000008.1"/>
</dbReference>
<sequence>MSAYDTDVTAPPARFREGAGRLCLDYLRTLRYRGTPAVTEELTDPAALAAWVRQCGPCADVPAGSVPSPDGLREARALREAVYALVTVAIVPGRPAGTPPGAGLAESARTRLNRAADHAVPAPRLAASGDLRWHADDPVTATLALIARDALDLAASSGLLPRLRPCASPTCGAIFLDHSRPGTRRWCSMDVCGNQAKKTALRARGV</sequence>
<feature type="domain" description="Zinc finger CGNR" evidence="1">
    <location>
        <begin position="162"/>
        <end position="204"/>
    </location>
</feature>